<evidence type="ECO:0000313" key="5">
    <source>
        <dbReference type="EMBL" id="TMQ57641.1"/>
    </source>
</evidence>
<dbReference type="InterPro" id="IPR030921">
    <property type="entry name" value="LPS_export_LptB"/>
</dbReference>
<evidence type="ECO:0000256" key="3">
    <source>
        <dbReference type="ARBA" id="ARBA00022840"/>
    </source>
</evidence>
<dbReference type="AlphaFoldDB" id="A0A538T1Y4"/>
<dbReference type="NCBIfam" id="TIGR04409">
    <property type="entry name" value="LptC_YrbK"/>
    <property type="match status" value="1"/>
</dbReference>
<dbReference type="GO" id="GO:0016887">
    <property type="term" value="F:ATP hydrolysis activity"/>
    <property type="evidence" value="ECO:0007669"/>
    <property type="project" value="InterPro"/>
</dbReference>
<dbReference type="PANTHER" id="PTHR45772:SF10">
    <property type="entry name" value="LIPOPOLYSACCHARIDE EXPORT SYSTEM ATP-BINDING PROTEIN LPTB"/>
    <property type="match status" value="1"/>
</dbReference>
<keyword evidence="2" id="KW-0547">Nucleotide-binding</keyword>
<dbReference type="GO" id="GO:0015221">
    <property type="term" value="F:lipopolysaccharide transmembrane transporter activity"/>
    <property type="evidence" value="ECO:0007669"/>
    <property type="project" value="InterPro"/>
</dbReference>
<accession>A0A538T1Y4</accession>
<evidence type="ECO:0000256" key="1">
    <source>
        <dbReference type="ARBA" id="ARBA00022448"/>
    </source>
</evidence>
<evidence type="ECO:0000256" key="2">
    <source>
        <dbReference type="ARBA" id="ARBA00022741"/>
    </source>
</evidence>
<dbReference type="InterPro" id="IPR003439">
    <property type="entry name" value="ABC_transporter-like_ATP-bd"/>
</dbReference>
<dbReference type="SMART" id="SM00382">
    <property type="entry name" value="AAA"/>
    <property type="match status" value="1"/>
</dbReference>
<dbReference type="Pfam" id="PF00005">
    <property type="entry name" value="ABC_tran"/>
    <property type="match status" value="1"/>
</dbReference>
<dbReference type="Pfam" id="PF06835">
    <property type="entry name" value="LptC"/>
    <property type="match status" value="1"/>
</dbReference>
<feature type="domain" description="ABC transporter" evidence="4">
    <location>
        <begin position="164"/>
        <end position="398"/>
    </location>
</feature>
<dbReference type="InterPro" id="IPR027417">
    <property type="entry name" value="P-loop_NTPase"/>
</dbReference>
<evidence type="ECO:0000259" key="4">
    <source>
        <dbReference type="PROSITE" id="PS50893"/>
    </source>
</evidence>
<comment type="caution">
    <text evidence="5">The sequence shown here is derived from an EMBL/GenBank/DDBJ whole genome shotgun (WGS) entry which is preliminary data.</text>
</comment>
<name>A0A538T1Y4_UNCEI</name>
<dbReference type="SUPFAM" id="SSF52540">
    <property type="entry name" value="P-loop containing nucleoside triphosphate hydrolases"/>
    <property type="match status" value="1"/>
</dbReference>
<dbReference type="EMBL" id="VBOV01000163">
    <property type="protein sequence ID" value="TMQ57641.1"/>
    <property type="molecule type" value="Genomic_DNA"/>
</dbReference>
<sequence length="403" mass="45104">MRTGFVGLVAVAFLGLSPGCQSRTAPIPGVSNVKMPDQEARDFTLTETSEGKKNWTLWASYAAMYNDRNLVDAKTIQIEFFDSKGQRYSTLVADQGLVDQRTNNLTAVGRVRIVTETGVHMETDSLRWLNQSEKIVSDAFVRVTRKEDVVTGYGFESDPNLDHFHLKREVRAEVRDTGGVVNQVSIEVQRGEVVGLLGPNGAGKTTTFYLIVGLLRVDGGQILLDGKDITQMPMHERARIGIGYLSQEPSIFRKLTVRENILAVLETLPMSRRERAERLAALLEELNITHLADRKGYNLSGGERRRVEITRALVTHPKFLLLDEPFVGIDPIAVGEIQDIVGRLRQRGLGILITDHNVRETLSTTDRAYIMFEGKILLEGTSQELAEDPIARQIYLGERFRLD</sequence>
<dbReference type="PROSITE" id="PS50893">
    <property type="entry name" value="ABC_TRANSPORTER_2"/>
    <property type="match status" value="1"/>
</dbReference>
<dbReference type="InterPro" id="IPR026265">
    <property type="entry name" value="LptC"/>
</dbReference>
<keyword evidence="3 5" id="KW-0067">ATP-binding</keyword>
<dbReference type="FunFam" id="3.40.50.300:FF:000151">
    <property type="entry name" value="Lipopolysaccharide ABC transporter ATP-binding protein"/>
    <property type="match status" value="1"/>
</dbReference>
<dbReference type="InterPro" id="IPR051120">
    <property type="entry name" value="ABC_AA/LPS_Transport"/>
</dbReference>
<dbReference type="PANTHER" id="PTHR45772">
    <property type="entry name" value="CONSERVED COMPONENT OF ABC TRANSPORTER FOR NATURAL AMINO ACIDS-RELATED"/>
    <property type="match status" value="1"/>
</dbReference>
<reference evidence="5 6" key="1">
    <citation type="journal article" date="2019" name="Nat. Microbiol.">
        <title>Mediterranean grassland soil C-N compound turnover is dependent on rainfall and depth, and is mediated by genomically divergent microorganisms.</title>
        <authorList>
            <person name="Diamond S."/>
            <person name="Andeer P.F."/>
            <person name="Li Z."/>
            <person name="Crits-Christoph A."/>
            <person name="Burstein D."/>
            <person name="Anantharaman K."/>
            <person name="Lane K.R."/>
            <person name="Thomas B.C."/>
            <person name="Pan C."/>
            <person name="Northen T.R."/>
            <person name="Banfield J.F."/>
        </authorList>
    </citation>
    <scope>NUCLEOTIDE SEQUENCE [LARGE SCALE GENOMIC DNA]</scope>
    <source>
        <strain evidence="5">WS_5</strain>
    </source>
</reference>
<evidence type="ECO:0000313" key="6">
    <source>
        <dbReference type="Proteomes" id="UP000320913"/>
    </source>
</evidence>
<protein>
    <submittedName>
        <fullName evidence="5">LPS export ABC transporter ATP-binding protein</fullName>
    </submittedName>
</protein>
<dbReference type="Proteomes" id="UP000320913">
    <property type="component" value="Unassembled WGS sequence"/>
</dbReference>
<organism evidence="5 6">
    <name type="scientific">Eiseniibacteriota bacterium</name>
    <dbReference type="NCBI Taxonomy" id="2212470"/>
    <lineage>
        <taxon>Bacteria</taxon>
        <taxon>Candidatus Eiseniibacteriota</taxon>
    </lineage>
</organism>
<dbReference type="Gene3D" id="3.40.50.300">
    <property type="entry name" value="P-loop containing nucleotide triphosphate hydrolases"/>
    <property type="match status" value="1"/>
</dbReference>
<dbReference type="InterPro" id="IPR010664">
    <property type="entry name" value="LipoPS_assembly_LptC-rel"/>
</dbReference>
<dbReference type="InterPro" id="IPR003593">
    <property type="entry name" value="AAA+_ATPase"/>
</dbReference>
<proteinExistence type="predicted"/>
<dbReference type="NCBIfam" id="TIGR04406">
    <property type="entry name" value="LPS_export_lptB"/>
    <property type="match status" value="1"/>
</dbReference>
<dbReference type="GO" id="GO:0005524">
    <property type="term" value="F:ATP binding"/>
    <property type="evidence" value="ECO:0007669"/>
    <property type="project" value="UniProtKB-KW"/>
</dbReference>
<dbReference type="CDD" id="cd03218">
    <property type="entry name" value="ABC_YhbG"/>
    <property type="match status" value="1"/>
</dbReference>
<keyword evidence="1" id="KW-0813">Transport</keyword>
<dbReference type="GO" id="GO:0043190">
    <property type="term" value="C:ATP-binding cassette (ABC) transporter complex"/>
    <property type="evidence" value="ECO:0007669"/>
    <property type="project" value="InterPro"/>
</dbReference>
<dbReference type="Gene3D" id="2.60.450.10">
    <property type="entry name" value="Lipopolysaccharide (LPS) transport protein A like domain"/>
    <property type="match status" value="1"/>
</dbReference>
<gene>
    <name evidence="5" type="primary">lptB</name>
    <name evidence="5" type="ORF">E6K75_06505</name>
</gene>